<evidence type="ECO:0000313" key="4">
    <source>
        <dbReference type="EMBL" id="KAJ6422707.1"/>
    </source>
</evidence>
<keyword evidence="2" id="KW-0677">Repeat</keyword>
<sequence length="454" mass="50365">MSSPLLANAEMTVELVSMLVDTIFRTLFIYDDRRSRKAVDDVIIKSLNEVIFMKSFAGAVVQAMEKQLKVQSHVGCYRLLNWSVLLLTKSQFSSVSKNAVSRVASAQAGMVNLVMQRSFRERRACRRIFFHLFSQSPDIYKIYIEELKNGRFAYKEGPELIRLLLEFSSASTSRFEQCKSIFVDIYLKTVLNAREKPNAVLPSSVKMLKRNPEIVLEAVGVLLESVSLDLSKYGIELLSVVLSQVRHADEGRRVGALAIVRCLSQKSSNPDALEAMFNAVKAVIGGSEGRLQFPYQRTGMFNAVQELSHAPDGKFLNSLVLTICSFLLSCYKDEGNEEVKLAILSAVASWAARSADSVQPDLVSFIAAGLKEKEILRRGHLRCLQVICKNADAVLQISSLLGPLVQLVKTGFTKAVQRLDGVYALLVVAKIASTDIKAEETLAKGKDMVFHISK</sequence>
<dbReference type="PANTHER" id="PTHR23346">
    <property type="entry name" value="TRANSLATIONAL ACTIVATOR GCN1-RELATED"/>
    <property type="match status" value="1"/>
</dbReference>
<proteinExistence type="inferred from homology"/>
<dbReference type="GO" id="GO:0034198">
    <property type="term" value="P:cellular response to amino acid starvation"/>
    <property type="evidence" value="ECO:0007669"/>
    <property type="project" value="TreeGrafter"/>
</dbReference>
<dbReference type="InterPro" id="IPR016024">
    <property type="entry name" value="ARM-type_fold"/>
</dbReference>
<evidence type="ECO:0000256" key="2">
    <source>
        <dbReference type="ARBA" id="ARBA00022737"/>
    </source>
</evidence>
<evidence type="ECO:0000259" key="3">
    <source>
        <dbReference type="Pfam" id="PF24993"/>
    </source>
</evidence>
<dbReference type="GO" id="GO:0005829">
    <property type="term" value="C:cytosol"/>
    <property type="evidence" value="ECO:0007669"/>
    <property type="project" value="TreeGrafter"/>
</dbReference>
<dbReference type="GO" id="GO:0019887">
    <property type="term" value="F:protein kinase regulator activity"/>
    <property type="evidence" value="ECO:0007669"/>
    <property type="project" value="TreeGrafter"/>
</dbReference>
<dbReference type="PANTHER" id="PTHR23346:SF7">
    <property type="entry name" value="STALLED RIBOSOME SENSOR GCN1"/>
    <property type="match status" value="1"/>
</dbReference>
<evidence type="ECO:0000256" key="1">
    <source>
        <dbReference type="ARBA" id="ARBA00007366"/>
    </source>
</evidence>
<feature type="domain" description="Stalled ribosome sensor GCN1-like N-terminal" evidence="3">
    <location>
        <begin position="198"/>
        <end position="291"/>
    </location>
</feature>
<keyword evidence="5" id="KW-1185">Reference proteome</keyword>
<dbReference type="AlphaFoldDB" id="A0AAD6KHY8"/>
<comment type="similarity">
    <text evidence="1">Belongs to the GCN1 family.</text>
</comment>
<dbReference type="Gene3D" id="1.25.10.10">
    <property type="entry name" value="Leucine-rich Repeat Variant"/>
    <property type="match status" value="1"/>
</dbReference>
<dbReference type="InterPro" id="IPR011989">
    <property type="entry name" value="ARM-like"/>
</dbReference>
<dbReference type="Pfam" id="PF24993">
    <property type="entry name" value="GNC1_N"/>
    <property type="match status" value="1"/>
</dbReference>
<dbReference type="SUPFAM" id="SSF48371">
    <property type="entry name" value="ARM repeat"/>
    <property type="match status" value="1"/>
</dbReference>
<reference evidence="4 5" key="1">
    <citation type="journal article" date="2023" name="Int. J. Mol. Sci.">
        <title>De Novo Assembly and Annotation of 11 Diverse Shrub Willow (Salix) Genomes Reveals Novel Gene Organization in Sex-Linked Regions.</title>
        <authorList>
            <person name="Hyden B."/>
            <person name="Feng K."/>
            <person name="Yates T.B."/>
            <person name="Jawdy S."/>
            <person name="Cereghino C."/>
            <person name="Smart L.B."/>
            <person name="Muchero W."/>
        </authorList>
    </citation>
    <scope>NUCLEOTIDE SEQUENCE [LARGE SCALE GENOMIC DNA]</scope>
    <source>
        <tissue evidence="4">Shoot tip</tissue>
    </source>
</reference>
<protein>
    <recommendedName>
        <fullName evidence="3">Stalled ribosome sensor GCN1-like N-terminal domain-containing protein</fullName>
    </recommendedName>
</protein>
<comment type="caution">
    <text evidence="4">The sequence shown here is derived from an EMBL/GenBank/DDBJ whole genome shotgun (WGS) entry which is preliminary data.</text>
</comment>
<evidence type="ECO:0000313" key="5">
    <source>
        <dbReference type="Proteomes" id="UP001162972"/>
    </source>
</evidence>
<gene>
    <name evidence="4" type="ORF">OIU84_027640</name>
</gene>
<dbReference type="EMBL" id="JAPFFJ010000007">
    <property type="protein sequence ID" value="KAJ6422707.1"/>
    <property type="molecule type" value="Genomic_DNA"/>
</dbReference>
<name>A0AAD6KHY8_9ROSI</name>
<dbReference type="GO" id="GO:0006417">
    <property type="term" value="P:regulation of translation"/>
    <property type="evidence" value="ECO:0007669"/>
    <property type="project" value="TreeGrafter"/>
</dbReference>
<dbReference type="InterPro" id="IPR056810">
    <property type="entry name" value="GNC1-like_N"/>
</dbReference>
<organism evidence="4 5">
    <name type="scientific">Salix udensis</name>
    <dbReference type="NCBI Taxonomy" id="889485"/>
    <lineage>
        <taxon>Eukaryota</taxon>
        <taxon>Viridiplantae</taxon>
        <taxon>Streptophyta</taxon>
        <taxon>Embryophyta</taxon>
        <taxon>Tracheophyta</taxon>
        <taxon>Spermatophyta</taxon>
        <taxon>Magnoliopsida</taxon>
        <taxon>eudicotyledons</taxon>
        <taxon>Gunneridae</taxon>
        <taxon>Pentapetalae</taxon>
        <taxon>rosids</taxon>
        <taxon>fabids</taxon>
        <taxon>Malpighiales</taxon>
        <taxon>Salicaceae</taxon>
        <taxon>Saliceae</taxon>
        <taxon>Salix</taxon>
    </lineage>
</organism>
<accession>A0AAD6KHY8</accession>
<dbReference type="Proteomes" id="UP001162972">
    <property type="component" value="Chromosome 19"/>
</dbReference>